<sequence length="96" mass="10423">MKTSKYIQAAIGIIIGFAIASLGIFLYLKYVESTTGSNLNDTITAIKSQGVMGKVITIGAIPNLLIFFLLLRLKRDMMAWGIIIATAILTLITVFV</sequence>
<feature type="transmembrane region" description="Helical" evidence="1">
    <location>
        <begin position="51"/>
        <end position="71"/>
    </location>
</feature>
<keyword evidence="1" id="KW-0472">Membrane</keyword>
<feature type="transmembrane region" description="Helical" evidence="1">
    <location>
        <begin position="6"/>
        <end position="30"/>
    </location>
</feature>
<evidence type="ECO:0000313" key="2">
    <source>
        <dbReference type="EMBL" id="KGO80470.1"/>
    </source>
</evidence>
<name>A0A0A2LWD3_9FLAO</name>
<proteinExistence type="predicted"/>
<comment type="caution">
    <text evidence="2">The sequence shown here is derived from an EMBL/GenBank/DDBJ whole genome shotgun (WGS) entry which is preliminary data.</text>
</comment>
<keyword evidence="1" id="KW-1133">Transmembrane helix</keyword>
<dbReference type="Proteomes" id="UP000030129">
    <property type="component" value="Unassembled WGS sequence"/>
</dbReference>
<keyword evidence="1" id="KW-0812">Transmembrane</keyword>
<gene>
    <name evidence="2" type="ORF">Q763_10655</name>
</gene>
<dbReference type="EMBL" id="JRLV01000010">
    <property type="protein sequence ID" value="KGO80470.1"/>
    <property type="molecule type" value="Genomic_DNA"/>
</dbReference>
<dbReference type="AlphaFoldDB" id="A0A0A2LWD3"/>
<reference evidence="2 3" key="1">
    <citation type="submission" date="2013-09" db="EMBL/GenBank/DDBJ databases">
        <authorList>
            <person name="Zeng Z."/>
            <person name="Chen C."/>
        </authorList>
    </citation>
    <scope>NUCLEOTIDE SEQUENCE [LARGE SCALE GENOMIC DNA]</scope>
    <source>
        <strain evidence="2 3">F44-8</strain>
    </source>
</reference>
<keyword evidence="3" id="KW-1185">Reference proteome</keyword>
<dbReference type="STRING" id="1406840.Q763_10655"/>
<organism evidence="2 3">
    <name type="scientific">Flavobacterium beibuense F44-8</name>
    <dbReference type="NCBI Taxonomy" id="1406840"/>
    <lineage>
        <taxon>Bacteria</taxon>
        <taxon>Pseudomonadati</taxon>
        <taxon>Bacteroidota</taxon>
        <taxon>Flavobacteriia</taxon>
        <taxon>Flavobacteriales</taxon>
        <taxon>Flavobacteriaceae</taxon>
        <taxon>Flavobacterium</taxon>
    </lineage>
</organism>
<feature type="transmembrane region" description="Helical" evidence="1">
    <location>
        <begin position="77"/>
        <end position="95"/>
    </location>
</feature>
<evidence type="ECO:0000256" key="1">
    <source>
        <dbReference type="SAM" id="Phobius"/>
    </source>
</evidence>
<protein>
    <submittedName>
        <fullName evidence="2">Uncharacterized protein</fullName>
    </submittedName>
</protein>
<evidence type="ECO:0000313" key="3">
    <source>
        <dbReference type="Proteomes" id="UP000030129"/>
    </source>
</evidence>
<dbReference type="RefSeq" id="WP_035133976.1">
    <property type="nucleotide sequence ID" value="NZ_JRLV01000010.1"/>
</dbReference>
<accession>A0A0A2LWD3</accession>